<protein>
    <recommendedName>
        <fullName evidence="3">histidine kinase</fullName>
        <ecNumber evidence="3">2.7.13.3</ecNumber>
    </recommendedName>
</protein>
<dbReference type="Pfam" id="PF00072">
    <property type="entry name" value="Response_reg"/>
    <property type="match status" value="1"/>
</dbReference>
<dbReference type="SUPFAM" id="SSF47226">
    <property type="entry name" value="Histidine-containing phosphotransfer domain, HPT domain"/>
    <property type="match status" value="1"/>
</dbReference>
<dbReference type="PANTHER" id="PTHR43047:SF64">
    <property type="entry name" value="HISTIDINE KINASE CONTAINING CHEY-HOMOLOGOUS RECEIVER DOMAIN AND PAS DOMAIN-RELATED"/>
    <property type="match status" value="1"/>
</dbReference>
<proteinExistence type="predicted"/>
<dbReference type="CDD" id="cd17546">
    <property type="entry name" value="REC_hyHK_CKI1_RcsC-like"/>
    <property type="match status" value="1"/>
</dbReference>
<evidence type="ECO:0000256" key="3">
    <source>
        <dbReference type="ARBA" id="ARBA00012438"/>
    </source>
</evidence>
<dbReference type="InterPro" id="IPR005467">
    <property type="entry name" value="His_kinase_dom"/>
</dbReference>
<keyword evidence="5" id="KW-0997">Cell inner membrane</keyword>
<dbReference type="Pfam" id="PF02518">
    <property type="entry name" value="HATPase_c"/>
    <property type="match status" value="1"/>
</dbReference>
<keyword evidence="4" id="KW-1003">Cell membrane</keyword>
<dbReference type="PANTHER" id="PTHR43047">
    <property type="entry name" value="TWO-COMPONENT HISTIDINE PROTEIN KINASE"/>
    <property type="match status" value="1"/>
</dbReference>
<feature type="modified residue" description="Phosphohistidine" evidence="13">
    <location>
        <position position="768"/>
    </location>
</feature>
<dbReference type="InterPro" id="IPR036641">
    <property type="entry name" value="HPT_dom_sf"/>
</dbReference>
<comment type="catalytic activity">
    <reaction evidence="1">
        <text>ATP + protein L-histidine = ADP + protein N-phospho-L-histidine.</text>
        <dbReference type="EC" id="2.7.13.3"/>
    </reaction>
</comment>
<keyword evidence="21" id="KW-1185">Reference proteome</keyword>
<feature type="domain" description="Histidine kinase" evidence="17">
    <location>
        <begin position="352"/>
        <end position="568"/>
    </location>
</feature>
<evidence type="ECO:0000259" key="17">
    <source>
        <dbReference type="PROSITE" id="PS50109"/>
    </source>
</evidence>
<dbReference type="Gene3D" id="1.10.287.130">
    <property type="match status" value="1"/>
</dbReference>
<dbReference type="InterPro" id="IPR004358">
    <property type="entry name" value="Sig_transdc_His_kin-like_C"/>
</dbReference>
<sequence length="831" mass="94859">MADNQWKRFMRSIKGKVVFAFILACVALFLAWNVSRGAFSEMLAAVENISTPNNKLRIVNDLSRRVAQLDQMQRMQVLRNGGEHDSFFKETRRINRSIDTLQGYYQNDRVQLWRLKSLRKLLRERDKLFMNYLQVREKLVNNKLFSAQVEVLNDLVDKNARADSAAVTTEKKVSTTIVYPQNNEDRRGFFGKLFGKKKKPADTAYKVVSEQLNIEKDTVAQAIKDSIMESMTQAVARIEKNQLRKSAQFINQEVVLAKANTKIITQILSILKQVENEVVSQIEYNNAHAKTVVNTSVKKISLIILGFFLITLILVALILIDISRSNRYRKELEEAKETAEYHSMAKQRFLSNMSHEIRTPLQSIIGYAELIRQQEHPRRNHIEAIYQSSGHLMQIVDEVLDYNRIISGKFTFTNAAFDMLEVLNEVASVVRFQAEKKQLKLELKANFAAEIYVNGDAFRLKQVLYNLLGNAIKFTEQGSVQLIVSCARHSERANFTFRVDDTGMGMAQADLQKIFNEFEQADNNRTQIGTGLGLTISKQLVEAQGGNIQVNSKLGKGSSFIFHLSYPIVAAPEKQHQHHTPALLNTGTDMVWIVDDDNFILEMCSLMLTKHNISHRSFNSAQQVLDANWTSDVKYILMDIRMPGMSGIELCKLLRQKLPHEVHLFALTAQVIPQERESILAAGFNGILKKPFKEHELIEILDLDEEPVIALETIDISNLEKMTFGDKEQLARILELFTEDTLNDINSLKRLLENYTDEALEEIAITVHRMAGRTAQIGVKNLAADLRSAELELNKADTLTNAHTNRLLALIIRLQQVREQIRRDYLHNAEV</sequence>
<evidence type="ECO:0000313" key="21">
    <source>
        <dbReference type="Proteomes" id="UP001501436"/>
    </source>
</evidence>
<dbReference type="InterPro" id="IPR008207">
    <property type="entry name" value="Sig_transdc_His_kin_Hpt_dom"/>
</dbReference>
<keyword evidence="10 20" id="KW-0547">Nucleotide-binding</keyword>
<keyword evidence="6 14" id="KW-0597">Phosphoprotein</keyword>
<dbReference type="CDD" id="cd16922">
    <property type="entry name" value="HATPase_EvgS-ArcB-TorS-like"/>
    <property type="match status" value="1"/>
</dbReference>
<evidence type="ECO:0000256" key="12">
    <source>
        <dbReference type="ARBA" id="ARBA00023136"/>
    </source>
</evidence>
<dbReference type="SMART" id="SM00388">
    <property type="entry name" value="HisKA"/>
    <property type="match status" value="1"/>
</dbReference>
<dbReference type="Pfam" id="PF00512">
    <property type="entry name" value="HisKA"/>
    <property type="match status" value="1"/>
</dbReference>
<dbReference type="GO" id="GO:0005524">
    <property type="term" value="F:ATP binding"/>
    <property type="evidence" value="ECO:0007669"/>
    <property type="project" value="UniProtKB-KW"/>
</dbReference>
<comment type="caution">
    <text evidence="20">The sequence shown here is derived from an EMBL/GenBank/DDBJ whole genome shotgun (WGS) entry which is preliminary data.</text>
</comment>
<dbReference type="PROSITE" id="PS50110">
    <property type="entry name" value="RESPONSE_REGULATORY"/>
    <property type="match status" value="1"/>
</dbReference>
<keyword evidence="8 16" id="KW-0812">Transmembrane</keyword>
<comment type="subcellular location">
    <subcellularLocation>
        <location evidence="2">Cell inner membrane</location>
        <topology evidence="2">Multi-pass membrane protein</topology>
    </subcellularLocation>
</comment>
<evidence type="ECO:0000259" key="19">
    <source>
        <dbReference type="PROSITE" id="PS50894"/>
    </source>
</evidence>
<reference evidence="21" key="1">
    <citation type="journal article" date="2019" name="Int. J. Syst. Evol. Microbiol.">
        <title>The Global Catalogue of Microorganisms (GCM) 10K type strain sequencing project: providing services to taxonomists for standard genome sequencing and annotation.</title>
        <authorList>
            <consortium name="The Broad Institute Genomics Platform"/>
            <consortium name="The Broad Institute Genome Sequencing Center for Infectious Disease"/>
            <person name="Wu L."/>
            <person name="Ma J."/>
        </authorList>
    </citation>
    <scope>NUCLEOTIDE SEQUENCE [LARGE SCALE GENOMIC DNA]</scope>
    <source>
        <strain evidence="21">JCM 18283</strain>
    </source>
</reference>
<dbReference type="PROSITE" id="PS50894">
    <property type="entry name" value="HPT"/>
    <property type="match status" value="1"/>
</dbReference>
<dbReference type="SUPFAM" id="SSF52172">
    <property type="entry name" value="CheY-like"/>
    <property type="match status" value="1"/>
</dbReference>
<evidence type="ECO:0000256" key="7">
    <source>
        <dbReference type="ARBA" id="ARBA00022679"/>
    </source>
</evidence>
<evidence type="ECO:0000256" key="16">
    <source>
        <dbReference type="SAM" id="Phobius"/>
    </source>
</evidence>
<dbReference type="EMBL" id="BAABJI010000002">
    <property type="protein sequence ID" value="GAA4918325.1"/>
    <property type="molecule type" value="Genomic_DNA"/>
</dbReference>
<feature type="domain" description="Response regulatory" evidence="18">
    <location>
        <begin position="590"/>
        <end position="705"/>
    </location>
</feature>
<evidence type="ECO:0000259" key="18">
    <source>
        <dbReference type="PROSITE" id="PS50110"/>
    </source>
</evidence>
<feature type="modified residue" description="4-aspartylphosphate" evidence="14">
    <location>
        <position position="639"/>
    </location>
</feature>
<dbReference type="PROSITE" id="PS50109">
    <property type="entry name" value="HIS_KIN"/>
    <property type="match status" value="1"/>
</dbReference>
<feature type="transmembrane region" description="Helical" evidence="16">
    <location>
        <begin position="300"/>
        <end position="320"/>
    </location>
</feature>
<gene>
    <name evidence="20" type="ORF">GCM10023313_22470</name>
</gene>
<evidence type="ECO:0000256" key="15">
    <source>
        <dbReference type="SAM" id="Coils"/>
    </source>
</evidence>
<keyword evidence="12 16" id="KW-0472">Membrane</keyword>
<evidence type="ECO:0000313" key="20">
    <source>
        <dbReference type="EMBL" id="GAA4918325.1"/>
    </source>
</evidence>
<dbReference type="InterPro" id="IPR001789">
    <property type="entry name" value="Sig_transdc_resp-reg_receiver"/>
</dbReference>
<dbReference type="SUPFAM" id="SSF55874">
    <property type="entry name" value="ATPase domain of HSP90 chaperone/DNA topoisomerase II/histidine kinase"/>
    <property type="match status" value="1"/>
</dbReference>
<dbReference type="InterPro" id="IPR036097">
    <property type="entry name" value="HisK_dim/P_sf"/>
</dbReference>
<dbReference type="InterPro" id="IPR011006">
    <property type="entry name" value="CheY-like_superfamily"/>
</dbReference>
<dbReference type="SMART" id="SM00387">
    <property type="entry name" value="HATPase_c"/>
    <property type="match status" value="1"/>
</dbReference>
<evidence type="ECO:0000256" key="6">
    <source>
        <dbReference type="ARBA" id="ARBA00022553"/>
    </source>
</evidence>
<keyword evidence="15" id="KW-0175">Coiled coil</keyword>
<evidence type="ECO:0000256" key="2">
    <source>
        <dbReference type="ARBA" id="ARBA00004429"/>
    </source>
</evidence>
<evidence type="ECO:0000256" key="14">
    <source>
        <dbReference type="PROSITE-ProRule" id="PRU00169"/>
    </source>
</evidence>
<evidence type="ECO:0000256" key="13">
    <source>
        <dbReference type="PROSITE-ProRule" id="PRU00110"/>
    </source>
</evidence>
<evidence type="ECO:0000256" key="11">
    <source>
        <dbReference type="ARBA" id="ARBA00022989"/>
    </source>
</evidence>
<dbReference type="EC" id="2.7.13.3" evidence="3"/>
<evidence type="ECO:0000256" key="4">
    <source>
        <dbReference type="ARBA" id="ARBA00022475"/>
    </source>
</evidence>
<dbReference type="SMART" id="SM00448">
    <property type="entry name" value="REC"/>
    <property type="match status" value="1"/>
</dbReference>
<dbReference type="Proteomes" id="UP001501436">
    <property type="component" value="Unassembled WGS sequence"/>
</dbReference>
<evidence type="ECO:0000256" key="1">
    <source>
        <dbReference type="ARBA" id="ARBA00000085"/>
    </source>
</evidence>
<dbReference type="PRINTS" id="PR00344">
    <property type="entry name" value="BCTRLSENSOR"/>
</dbReference>
<dbReference type="InterPro" id="IPR036890">
    <property type="entry name" value="HATPase_C_sf"/>
</dbReference>
<dbReference type="RefSeq" id="WP_345331295.1">
    <property type="nucleotide sequence ID" value="NZ_BAABJI010000002.1"/>
</dbReference>
<dbReference type="InterPro" id="IPR003661">
    <property type="entry name" value="HisK_dim/P_dom"/>
</dbReference>
<organism evidence="20 21">
    <name type="scientific">Mucilaginibacter defluvii</name>
    <dbReference type="NCBI Taxonomy" id="1196019"/>
    <lineage>
        <taxon>Bacteria</taxon>
        <taxon>Pseudomonadati</taxon>
        <taxon>Bacteroidota</taxon>
        <taxon>Sphingobacteriia</taxon>
        <taxon>Sphingobacteriales</taxon>
        <taxon>Sphingobacteriaceae</taxon>
        <taxon>Mucilaginibacter</taxon>
    </lineage>
</organism>
<evidence type="ECO:0000256" key="5">
    <source>
        <dbReference type="ARBA" id="ARBA00022519"/>
    </source>
</evidence>
<dbReference type="Gene3D" id="3.40.50.2300">
    <property type="match status" value="1"/>
</dbReference>
<keyword evidence="9" id="KW-0418">Kinase</keyword>
<evidence type="ECO:0000256" key="9">
    <source>
        <dbReference type="ARBA" id="ARBA00022777"/>
    </source>
</evidence>
<evidence type="ECO:0000256" key="10">
    <source>
        <dbReference type="ARBA" id="ARBA00022840"/>
    </source>
</evidence>
<dbReference type="InterPro" id="IPR003594">
    <property type="entry name" value="HATPase_dom"/>
</dbReference>
<keyword evidence="7" id="KW-0808">Transferase</keyword>
<name>A0ABP9FVP0_9SPHI</name>
<keyword evidence="10 20" id="KW-0067">ATP-binding</keyword>
<accession>A0ABP9FVP0</accession>
<feature type="coiled-coil region" evidence="15">
    <location>
        <begin position="738"/>
        <end position="799"/>
    </location>
</feature>
<dbReference type="CDD" id="cd00082">
    <property type="entry name" value="HisKA"/>
    <property type="match status" value="1"/>
</dbReference>
<feature type="domain" description="HPt" evidence="19">
    <location>
        <begin position="726"/>
        <end position="825"/>
    </location>
</feature>
<dbReference type="Gene3D" id="1.20.120.160">
    <property type="entry name" value="HPT domain"/>
    <property type="match status" value="1"/>
</dbReference>
<dbReference type="SUPFAM" id="SSF47384">
    <property type="entry name" value="Homodimeric domain of signal transducing histidine kinase"/>
    <property type="match status" value="1"/>
</dbReference>
<dbReference type="Gene3D" id="3.30.565.10">
    <property type="entry name" value="Histidine kinase-like ATPase, C-terminal domain"/>
    <property type="match status" value="1"/>
</dbReference>
<evidence type="ECO:0000256" key="8">
    <source>
        <dbReference type="ARBA" id="ARBA00022692"/>
    </source>
</evidence>
<keyword evidence="11 16" id="KW-1133">Transmembrane helix</keyword>